<dbReference type="InParanoid" id="K1PYE5"/>
<dbReference type="InterPro" id="IPR042099">
    <property type="entry name" value="ANL_N_sf"/>
</dbReference>
<dbReference type="Gene3D" id="3.30.300.30">
    <property type="match status" value="1"/>
</dbReference>
<dbReference type="CDD" id="cd04433">
    <property type="entry name" value="AFD_class_I"/>
    <property type="match status" value="1"/>
</dbReference>
<dbReference type="Gene3D" id="3.40.50.12780">
    <property type="entry name" value="N-terminal domain of ligase-like"/>
    <property type="match status" value="1"/>
</dbReference>
<dbReference type="EMBL" id="JH816354">
    <property type="protein sequence ID" value="EKC21540.1"/>
    <property type="molecule type" value="Genomic_DNA"/>
</dbReference>
<dbReference type="PANTHER" id="PTHR42814">
    <property type="entry name" value="AMP-BINDING DOMAIN-CONTAINING PROTEIN"/>
    <property type="match status" value="1"/>
</dbReference>
<dbReference type="SUPFAM" id="SSF56801">
    <property type="entry name" value="Acetyl-CoA synthetase-like"/>
    <property type="match status" value="1"/>
</dbReference>
<dbReference type="HOGENOM" id="CLU_000022_59_7_1"/>
<proteinExistence type="predicted"/>
<name>K1PYE5_MAGGI</name>
<dbReference type="PANTHER" id="PTHR42814:SF3">
    <property type="entry name" value="BETA-N-ACETYLHEXOSAMINIDASE"/>
    <property type="match status" value="1"/>
</dbReference>
<dbReference type="InterPro" id="IPR000873">
    <property type="entry name" value="AMP-dep_synth/lig_dom"/>
</dbReference>
<accession>K1PYE5</accession>
<gene>
    <name evidence="2" type="ORF">CGI_10003737</name>
</gene>
<evidence type="ECO:0000313" key="2">
    <source>
        <dbReference type="EMBL" id="EKC21540.1"/>
    </source>
</evidence>
<reference evidence="2" key="1">
    <citation type="journal article" date="2012" name="Nature">
        <title>The oyster genome reveals stress adaptation and complexity of shell formation.</title>
        <authorList>
            <person name="Zhang G."/>
            <person name="Fang X."/>
            <person name="Guo X."/>
            <person name="Li L."/>
            <person name="Luo R."/>
            <person name="Xu F."/>
            <person name="Yang P."/>
            <person name="Zhang L."/>
            <person name="Wang X."/>
            <person name="Qi H."/>
            <person name="Xiong Z."/>
            <person name="Que H."/>
            <person name="Xie Y."/>
            <person name="Holland P.W."/>
            <person name="Paps J."/>
            <person name="Zhu Y."/>
            <person name="Wu F."/>
            <person name="Chen Y."/>
            <person name="Wang J."/>
            <person name="Peng C."/>
            <person name="Meng J."/>
            <person name="Yang L."/>
            <person name="Liu J."/>
            <person name="Wen B."/>
            <person name="Zhang N."/>
            <person name="Huang Z."/>
            <person name="Zhu Q."/>
            <person name="Feng Y."/>
            <person name="Mount A."/>
            <person name="Hedgecock D."/>
            <person name="Xu Z."/>
            <person name="Liu Y."/>
            <person name="Domazet-Loso T."/>
            <person name="Du Y."/>
            <person name="Sun X."/>
            <person name="Zhang S."/>
            <person name="Liu B."/>
            <person name="Cheng P."/>
            <person name="Jiang X."/>
            <person name="Li J."/>
            <person name="Fan D."/>
            <person name="Wang W."/>
            <person name="Fu W."/>
            <person name="Wang T."/>
            <person name="Wang B."/>
            <person name="Zhang J."/>
            <person name="Peng Z."/>
            <person name="Li Y."/>
            <person name="Li N."/>
            <person name="Wang J."/>
            <person name="Chen M."/>
            <person name="He Y."/>
            <person name="Tan F."/>
            <person name="Song X."/>
            <person name="Zheng Q."/>
            <person name="Huang R."/>
            <person name="Yang H."/>
            <person name="Du X."/>
            <person name="Chen L."/>
            <person name="Yang M."/>
            <person name="Gaffney P.M."/>
            <person name="Wang S."/>
            <person name="Luo L."/>
            <person name="She Z."/>
            <person name="Ming Y."/>
            <person name="Huang W."/>
            <person name="Zhang S."/>
            <person name="Huang B."/>
            <person name="Zhang Y."/>
            <person name="Qu T."/>
            <person name="Ni P."/>
            <person name="Miao G."/>
            <person name="Wang J."/>
            <person name="Wang Q."/>
            <person name="Steinberg C.E."/>
            <person name="Wang H."/>
            <person name="Li N."/>
            <person name="Qian L."/>
            <person name="Zhang G."/>
            <person name="Li Y."/>
            <person name="Yang H."/>
            <person name="Liu X."/>
            <person name="Wang J."/>
            <person name="Yin Y."/>
            <person name="Wang J."/>
        </authorList>
    </citation>
    <scope>NUCLEOTIDE SEQUENCE [LARGE SCALE GENOMIC DNA]</scope>
    <source>
        <strain evidence="2">05x7-T-G4-1.051#20</strain>
    </source>
</reference>
<dbReference type="InterPro" id="IPR045851">
    <property type="entry name" value="AMP-bd_C_sf"/>
</dbReference>
<evidence type="ECO:0000259" key="1">
    <source>
        <dbReference type="Pfam" id="PF00501"/>
    </source>
</evidence>
<dbReference type="Pfam" id="PF00501">
    <property type="entry name" value="AMP-binding"/>
    <property type="match status" value="1"/>
</dbReference>
<sequence>MLRIISDTMKNYSYLNTPRDLSYSYQTVPEALEFQAGKYPNHEILVFRKIDGWRETLTYKDLYAQAVKMAKILVEKGIKKGDKVALYGPNTLQWVVGEVAVIMAGGVAVHVTSSVKGASDLQEILEVAECQGILIDPGTNGRRRDFITSLLKSPNSLIVVFLRRTAEFADYDNLQSIVEKEETDTELPKLSPEDDILVFTTSGSTGKPKMICHSHFGVLNNAYFQGPDRPPTLYNDRPFGWISGSPLVNIAYGTTRVFADSSVGVKEGDPMKMWNLIREEKCSHALLMPYYLANLINHKKDFNDRYLLRAILLSGHIIDQSYSQVIGVYSETLYIGYGLTENGGVTAIFPNIRRGDTIVTGDVGVPCEGVEIKIIDDTGSTLPRDHPGELCIRSRVAFHEYYKNPEATRTTFIAGGWFRSGDIAVITQNDRIVIKGRIKNVLARGGRTIFPEAIEKVVNKMNEISYIVVVAVPDKRLYEEICVCFVAKPQIDVTEDDVKDFCAQHFEVTNAADGVGYMPTYFLKFKEFPMLDSGKPNRKAIQTEAVHRLGIHKEN</sequence>
<dbReference type="InterPro" id="IPR020845">
    <property type="entry name" value="AMP-binding_CS"/>
</dbReference>
<protein>
    <submittedName>
        <fullName evidence="2">Acyl-CoA synthetase family member 2, mitochondrial</fullName>
    </submittedName>
</protein>
<dbReference type="PROSITE" id="PS00455">
    <property type="entry name" value="AMP_BINDING"/>
    <property type="match status" value="1"/>
</dbReference>
<dbReference type="AlphaFoldDB" id="K1PYE5"/>
<feature type="domain" description="AMP-dependent synthetase/ligase" evidence="1">
    <location>
        <begin position="33"/>
        <end position="402"/>
    </location>
</feature>
<organism evidence="2">
    <name type="scientific">Magallana gigas</name>
    <name type="common">Pacific oyster</name>
    <name type="synonym">Crassostrea gigas</name>
    <dbReference type="NCBI Taxonomy" id="29159"/>
    <lineage>
        <taxon>Eukaryota</taxon>
        <taxon>Metazoa</taxon>
        <taxon>Spiralia</taxon>
        <taxon>Lophotrochozoa</taxon>
        <taxon>Mollusca</taxon>
        <taxon>Bivalvia</taxon>
        <taxon>Autobranchia</taxon>
        <taxon>Pteriomorphia</taxon>
        <taxon>Ostreida</taxon>
        <taxon>Ostreoidea</taxon>
        <taxon>Ostreidae</taxon>
        <taxon>Magallana</taxon>
    </lineage>
</organism>